<feature type="repeat" description="CXXCXGXG motif" evidence="8">
    <location>
        <begin position="164"/>
        <end position="171"/>
    </location>
</feature>
<dbReference type="FunFam" id="2.60.260.20:FF:000005">
    <property type="entry name" value="Chaperone protein dnaJ 1, mitochondrial"/>
    <property type="match status" value="1"/>
</dbReference>
<evidence type="ECO:0000256" key="1">
    <source>
        <dbReference type="ARBA" id="ARBA00022723"/>
    </source>
</evidence>
<dbReference type="InterPro" id="IPR008971">
    <property type="entry name" value="HSP40/DnaJ_pept-bd"/>
</dbReference>
<comment type="subunit">
    <text evidence="8">Homodimer.</text>
</comment>
<dbReference type="NCBIfam" id="NF008035">
    <property type="entry name" value="PRK10767.1"/>
    <property type="match status" value="1"/>
</dbReference>
<feature type="binding site" evidence="8">
    <location>
        <position position="164"/>
    </location>
    <ligand>
        <name>Zn(2+)</name>
        <dbReference type="ChEBI" id="CHEBI:29105"/>
        <label>2</label>
    </ligand>
</feature>
<evidence type="ECO:0000259" key="10">
    <source>
        <dbReference type="PROSITE" id="PS50076"/>
    </source>
</evidence>
<sequence>MANYYEVLEVSQSATKEEIKSAFRKKARTLHPDVNKAPDAEEKFKELGKAYETLMDDNKRATYDRYGEDGLKNAGFDTNGPFAGGFGDLNDIFNSFFGGFGGFGFGGGHDPNAPQRGDDLRFDVEIDFKEAIFGTTKEIKFDHLELCSECGGTGAQKGTQPITCPTCHGSGQVQTVTRTPLGAISQITVCPDCRGTGKKIGTPCKACKGYGKIEKEKKIEIKIPAGVDNMSKIRVSGEGDAGSNGGPAGDLFVVLHVKASDYFKRDGLDVYTRVDINPAQAVLGDEVEIETLDGMKTIKIQPGVQSGNTVKIKGAGVPVIARPSQRGDHVIIINVVIPTQPGEEEKQLYRKLYELKGGKKPQETLLNKVKGAFR</sequence>
<dbReference type="PANTHER" id="PTHR43096">
    <property type="entry name" value="DNAJ HOMOLOG 1, MITOCHONDRIAL-RELATED"/>
    <property type="match status" value="1"/>
</dbReference>
<dbReference type="GO" id="GO:0008270">
    <property type="term" value="F:zinc ion binding"/>
    <property type="evidence" value="ECO:0007669"/>
    <property type="project" value="UniProtKB-UniRule"/>
</dbReference>
<accession>A0A9D1FUH6</accession>
<feature type="binding site" evidence="8">
    <location>
        <position position="190"/>
    </location>
    <ligand>
        <name>Zn(2+)</name>
        <dbReference type="ChEBI" id="CHEBI:29105"/>
        <label>2</label>
    </ligand>
</feature>
<evidence type="ECO:0000256" key="3">
    <source>
        <dbReference type="ARBA" id="ARBA00022771"/>
    </source>
</evidence>
<dbReference type="GO" id="GO:0051082">
    <property type="term" value="F:unfolded protein binding"/>
    <property type="evidence" value="ECO:0007669"/>
    <property type="project" value="UniProtKB-UniRule"/>
</dbReference>
<feature type="binding site" evidence="8">
    <location>
        <position position="147"/>
    </location>
    <ligand>
        <name>Zn(2+)</name>
        <dbReference type="ChEBI" id="CHEBI:29105"/>
        <label>1</label>
    </ligand>
</feature>
<keyword evidence="2 8" id="KW-0677">Repeat</keyword>
<evidence type="ECO:0000256" key="4">
    <source>
        <dbReference type="ARBA" id="ARBA00022833"/>
    </source>
</evidence>
<keyword evidence="3 8" id="KW-0863">Zinc-finger</keyword>
<dbReference type="PRINTS" id="PR00625">
    <property type="entry name" value="JDOMAIN"/>
</dbReference>
<feature type="domain" description="CR-type" evidence="11">
    <location>
        <begin position="134"/>
        <end position="216"/>
    </location>
</feature>
<dbReference type="InterPro" id="IPR036869">
    <property type="entry name" value="J_dom_sf"/>
</dbReference>
<dbReference type="CDD" id="cd10747">
    <property type="entry name" value="DnaJ_C"/>
    <property type="match status" value="1"/>
</dbReference>
<evidence type="ECO:0000259" key="11">
    <source>
        <dbReference type="PROSITE" id="PS51188"/>
    </source>
</evidence>
<feature type="binding site" evidence="8">
    <location>
        <position position="150"/>
    </location>
    <ligand>
        <name>Zn(2+)</name>
        <dbReference type="ChEBI" id="CHEBI:29105"/>
        <label>1</label>
    </ligand>
</feature>
<keyword evidence="5 8" id="KW-0143">Chaperone</keyword>
<evidence type="ECO:0000256" key="7">
    <source>
        <dbReference type="ARBA" id="ARBA00067609"/>
    </source>
</evidence>
<dbReference type="NCBIfam" id="TIGR02349">
    <property type="entry name" value="DnaJ_bact"/>
    <property type="match status" value="1"/>
</dbReference>
<dbReference type="InterPro" id="IPR036410">
    <property type="entry name" value="HSP_DnaJ_Cys-rich_dom_sf"/>
</dbReference>
<feature type="binding site" evidence="8">
    <location>
        <position position="167"/>
    </location>
    <ligand>
        <name>Zn(2+)</name>
        <dbReference type="ChEBI" id="CHEBI:29105"/>
        <label>2</label>
    </ligand>
</feature>
<keyword evidence="8" id="KW-0963">Cytoplasm</keyword>
<dbReference type="GO" id="GO:0005524">
    <property type="term" value="F:ATP binding"/>
    <property type="evidence" value="ECO:0007669"/>
    <property type="project" value="InterPro"/>
</dbReference>
<reference evidence="12" key="1">
    <citation type="submission" date="2020-10" db="EMBL/GenBank/DDBJ databases">
        <authorList>
            <person name="Gilroy R."/>
        </authorList>
    </citation>
    <scope>NUCLEOTIDE SEQUENCE</scope>
    <source>
        <strain evidence="12">CHK152-2994</strain>
    </source>
</reference>
<evidence type="ECO:0000256" key="9">
    <source>
        <dbReference type="PROSITE-ProRule" id="PRU00546"/>
    </source>
</evidence>
<dbReference type="Gene3D" id="1.10.287.110">
    <property type="entry name" value="DnaJ domain"/>
    <property type="match status" value="1"/>
</dbReference>
<feature type="binding site" evidence="8">
    <location>
        <position position="207"/>
    </location>
    <ligand>
        <name>Zn(2+)</name>
        <dbReference type="ChEBI" id="CHEBI:29105"/>
        <label>1</label>
    </ligand>
</feature>
<dbReference type="GO" id="GO:0031072">
    <property type="term" value="F:heat shock protein binding"/>
    <property type="evidence" value="ECO:0007669"/>
    <property type="project" value="InterPro"/>
</dbReference>
<feature type="binding site" evidence="8">
    <location>
        <position position="193"/>
    </location>
    <ligand>
        <name>Zn(2+)</name>
        <dbReference type="ChEBI" id="CHEBI:29105"/>
        <label>2</label>
    </ligand>
</feature>
<dbReference type="PANTHER" id="PTHR43096:SF10">
    <property type="entry name" value="CHAPERONE PROTEIN DNAJ A6, CHLOROPLASTIC"/>
    <property type="match status" value="1"/>
</dbReference>
<dbReference type="SUPFAM" id="SSF57938">
    <property type="entry name" value="DnaJ/Hsp40 cysteine-rich domain"/>
    <property type="match status" value="1"/>
</dbReference>
<dbReference type="EMBL" id="DVJO01000022">
    <property type="protein sequence ID" value="HIS82168.1"/>
    <property type="molecule type" value="Genomic_DNA"/>
</dbReference>
<dbReference type="Pfam" id="PF00684">
    <property type="entry name" value="DnaJ_CXXCXGXG"/>
    <property type="match status" value="1"/>
</dbReference>
<feature type="zinc finger region" description="CR-type" evidence="9">
    <location>
        <begin position="134"/>
        <end position="216"/>
    </location>
</feature>
<dbReference type="InterPro" id="IPR018253">
    <property type="entry name" value="DnaJ_domain_CS"/>
</dbReference>
<evidence type="ECO:0000256" key="5">
    <source>
        <dbReference type="ARBA" id="ARBA00023186"/>
    </source>
</evidence>
<dbReference type="SUPFAM" id="SSF49493">
    <property type="entry name" value="HSP40/DnaJ peptide-binding domain"/>
    <property type="match status" value="2"/>
</dbReference>
<evidence type="ECO:0000313" key="13">
    <source>
        <dbReference type="Proteomes" id="UP000824139"/>
    </source>
</evidence>
<evidence type="ECO:0000256" key="6">
    <source>
        <dbReference type="ARBA" id="ARBA00061004"/>
    </source>
</evidence>
<dbReference type="Pfam" id="PF01556">
    <property type="entry name" value="DnaJ_C"/>
    <property type="match status" value="1"/>
</dbReference>
<keyword evidence="1 8" id="KW-0479">Metal-binding</keyword>
<dbReference type="PROSITE" id="PS51188">
    <property type="entry name" value="ZF_CR"/>
    <property type="match status" value="1"/>
</dbReference>
<comment type="cofactor">
    <cofactor evidence="8">
        <name>Zn(2+)</name>
        <dbReference type="ChEBI" id="CHEBI:29105"/>
    </cofactor>
    <text evidence="8">Binds 2 Zn(2+) ions per monomer.</text>
</comment>
<feature type="repeat" description="CXXCXGXG motif" evidence="8">
    <location>
        <begin position="147"/>
        <end position="154"/>
    </location>
</feature>
<reference evidence="12" key="2">
    <citation type="journal article" date="2021" name="PeerJ">
        <title>Extensive microbial diversity within the chicken gut microbiome revealed by metagenomics and culture.</title>
        <authorList>
            <person name="Gilroy R."/>
            <person name="Ravi A."/>
            <person name="Getino M."/>
            <person name="Pursley I."/>
            <person name="Horton D.L."/>
            <person name="Alikhan N.F."/>
            <person name="Baker D."/>
            <person name="Gharbi K."/>
            <person name="Hall N."/>
            <person name="Watson M."/>
            <person name="Adriaenssens E.M."/>
            <person name="Foster-Nyarko E."/>
            <person name="Jarju S."/>
            <person name="Secka A."/>
            <person name="Antonio M."/>
            <person name="Oren A."/>
            <person name="Chaudhuri R.R."/>
            <person name="La Ragione R."/>
            <person name="Hildebrand F."/>
            <person name="Pallen M.J."/>
        </authorList>
    </citation>
    <scope>NUCLEOTIDE SEQUENCE</scope>
    <source>
        <strain evidence="12">CHK152-2994</strain>
    </source>
</reference>
<proteinExistence type="inferred from homology"/>
<dbReference type="PROSITE" id="PS00636">
    <property type="entry name" value="DNAJ_1"/>
    <property type="match status" value="1"/>
</dbReference>
<dbReference type="CDD" id="cd06257">
    <property type="entry name" value="DnaJ"/>
    <property type="match status" value="1"/>
</dbReference>
<evidence type="ECO:0000256" key="2">
    <source>
        <dbReference type="ARBA" id="ARBA00022737"/>
    </source>
</evidence>
<comment type="domain">
    <text evidence="8">The J domain is necessary and sufficient to stimulate DnaK ATPase activity. Zinc center 1 plays an important role in the autonomous, DnaK-independent chaperone activity of DnaJ. Zinc center 2 is essential for interaction with DnaK and for DnaJ activity.</text>
</comment>
<dbReference type="GO" id="GO:0006260">
    <property type="term" value="P:DNA replication"/>
    <property type="evidence" value="ECO:0007669"/>
    <property type="project" value="UniProtKB-KW"/>
</dbReference>
<dbReference type="InterPro" id="IPR002939">
    <property type="entry name" value="DnaJ_C"/>
</dbReference>
<gene>
    <name evidence="8 12" type="primary">dnaJ</name>
    <name evidence="12" type="ORF">IAD41_00975</name>
</gene>
<evidence type="ECO:0000313" key="12">
    <source>
        <dbReference type="EMBL" id="HIS82168.1"/>
    </source>
</evidence>
<dbReference type="Gene3D" id="2.60.260.20">
    <property type="entry name" value="Urease metallochaperone UreE, N-terminal domain"/>
    <property type="match status" value="2"/>
</dbReference>
<dbReference type="AlphaFoldDB" id="A0A9D1FUH6"/>
<organism evidence="12 13">
    <name type="scientific">Candidatus Scatenecus faecavium</name>
    <dbReference type="NCBI Taxonomy" id="2840915"/>
    <lineage>
        <taxon>Bacteria</taxon>
        <taxon>Candidatus Scatenecus</taxon>
    </lineage>
</organism>
<dbReference type="GO" id="GO:0005737">
    <property type="term" value="C:cytoplasm"/>
    <property type="evidence" value="ECO:0007669"/>
    <property type="project" value="UniProtKB-SubCell"/>
</dbReference>
<protein>
    <recommendedName>
        <fullName evidence="7 8">Chaperone protein DnaJ</fullName>
    </recommendedName>
</protein>
<evidence type="ECO:0000256" key="8">
    <source>
        <dbReference type="HAMAP-Rule" id="MF_01152"/>
    </source>
</evidence>
<feature type="repeat" description="CXXCXGXG motif" evidence="8">
    <location>
        <begin position="190"/>
        <end position="197"/>
    </location>
</feature>
<dbReference type="HAMAP" id="MF_01152">
    <property type="entry name" value="DnaJ"/>
    <property type="match status" value="1"/>
</dbReference>
<keyword evidence="4 8" id="KW-0862">Zinc</keyword>
<feature type="repeat" description="CXXCXGXG motif" evidence="8">
    <location>
        <begin position="204"/>
        <end position="211"/>
    </location>
</feature>
<comment type="similarity">
    <text evidence="6 8">Belongs to the DnaJ family.</text>
</comment>
<dbReference type="InterPro" id="IPR001623">
    <property type="entry name" value="DnaJ_domain"/>
</dbReference>
<dbReference type="InterPro" id="IPR012724">
    <property type="entry name" value="DnaJ"/>
</dbReference>
<feature type="domain" description="J" evidence="10">
    <location>
        <begin position="3"/>
        <end position="67"/>
    </location>
</feature>
<dbReference type="GO" id="GO:0042026">
    <property type="term" value="P:protein refolding"/>
    <property type="evidence" value="ECO:0007669"/>
    <property type="project" value="TreeGrafter"/>
</dbReference>
<name>A0A9D1FUH6_9BACT</name>
<dbReference type="SUPFAM" id="SSF46565">
    <property type="entry name" value="Chaperone J-domain"/>
    <property type="match status" value="1"/>
</dbReference>
<dbReference type="Gene3D" id="2.10.230.10">
    <property type="entry name" value="Heat shock protein DnaJ, cysteine-rich domain"/>
    <property type="match status" value="1"/>
</dbReference>
<keyword evidence="8" id="KW-0346">Stress response</keyword>
<dbReference type="FunFam" id="2.10.230.10:FF:000002">
    <property type="entry name" value="Molecular chaperone DnaJ"/>
    <property type="match status" value="1"/>
</dbReference>
<dbReference type="SMART" id="SM00271">
    <property type="entry name" value="DnaJ"/>
    <property type="match status" value="1"/>
</dbReference>
<feature type="binding site" evidence="8">
    <location>
        <position position="204"/>
    </location>
    <ligand>
        <name>Zn(2+)</name>
        <dbReference type="ChEBI" id="CHEBI:29105"/>
        <label>1</label>
    </ligand>
</feature>
<dbReference type="Proteomes" id="UP000824139">
    <property type="component" value="Unassembled WGS sequence"/>
</dbReference>
<dbReference type="Pfam" id="PF00226">
    <property type="entry name" value="DnaJ"/>
    <property type="match status" value="1"/>
</dbReference>
<dbReference type="GO" id="GO:0009408">
    <property type="term" value="P:response to heat"/>
    <property type="evidence" value="ECO:0007669"/>
    <property type="project" value="InterPro"/>
</dbReference>
<comment type="caution">
    <text evidence="12">The sequence shown here is derived from an EMBL/GenBank/DDBJ whole genome shotgun (WGS) entry which is preliminary data.</text>
</comment>
<keyword evidence="8" id="KW-0235">DNA replication</keyword>
<dbReference type="PROSITE" id="PS50076">
    <property type="entry name" value="DNAJ_2"/>
    <property type="match status" value="1"/>
</dbReference>
<dbReference type="InterPro" id="IPR001305">
    <property type="entry name" value="HSP_DnaJ_Cys-rich_dom"/>
</dbReference>
<comment type="function">
    <text evidence="8">Participates actively in the response to hyperosmotic and heat shock by preventing the aggregation of stress-denatured proteins and by disaggregating proteins, also in an autonomous, DnaK-independent fashion. Unfolded proteins bind initially to DnaJ; upon interaction with the DnaJ-bound protein, DnaK hydrolyzes its bound ATP, resulting in the formation of a stable complex. GrpE releases ADP from DnaK; ATP binding to DnaK triggers the release of the substrate protein, thus completing the reaction cycle. Several rounds of ATP-dependent interactions between DnaJ, DnaK and GrpE are required for fully efficient folding. Also involved, together with DnaK and GrpE, in the DNA replication of plasmids through activation of initiation proteins.</text>
</comment>
<comment type="subcellular location">
    <subcellularLocation>
        <location evidence="8">Cytoplasm</location>
    </subcellularLocation>
</comment>